<sequence>MEKKALGYYGEQAALAYVRHEKGYHVRCCNYRNRLGEIDLIAEDGHTLVFIEVKTRTTAAYGLPCEAVERNKRRKITRVASAYLAQFDLWERPCRFDVIEVWPDDQGEPVIRHLVHAFQAERR</sequence>
<dbReference type="GeneID" id="97490727"/>
<evidence type="ECO:0000256" key="1">
    <source>
        <dbReference type="ARBA" id="ARBA00006738"/>
    </source>
</evidence>
<dbReference type="EMBL" id="CP027569">
    <property type="protein sequence ID" value="AVO26180.1"/>
    <property type="molecule type" value="Genomic_DNA"/>
</dbReference>
<dbReference type="Gene3D" id="3.40.1350.10">
    <property type="match status" value="1"/>
</dbReference>
<dbReference type="RefSeq" id="WP_014016411.1">
    <property type="nucleotide sequence ID" value="NZ_AP031433.1"/>
</dbReference>
<dbReference type="SUPFAM" id="SSF52980">
    <property type="entry name" value="Restriction endonuclease-like"/>
    <property type="match status" value="1"/>
</dbReference>
<dbReference type="PANTHER" id="PTHR34039">
    <property type="entry name" value="UPF0102 PROTEIN YRAN"/>
    <property type="match status" value="1"/>
</dbReference>
<evidence type="ECO:0000313" key="5">
    <source>
        <dbReference type="Proteomes" id="UP000238358"/>
    </source>
</evidence>
<dbReference type="AlphaFoldDB" id="A0A2S0M401"/>
<organism evidence="3 5">
    <name type="scientific">Megasphaera elsdenii</name>
    <dbReference type="NCBI Taxonomy" id="907"/>
    <lineage>
        <taxon>Bacteria</taxon>
        <taxon>Bacillati</taxon>
        <taxon>Bacillota</taxon>
        <taxon>Negativicutes</taxon>
        <taxon>Veillonellales</taxon>
        <taxon>Veillonellaceae</taxon>
        <taxon>Megasphaera</taxon>
    </lineage>
</organism>
<dbReference type="InterPro" id="IPR003509">
    <property type="entry name" value="UPF0102_YraN-like"/>
</dbReference>
<dbReference type="Proteomes" id="UP000238358">
    <property type="component" value="Chromosome"/>
</dbReference>
<dbReference type="HAMAP" id="MF_00048">
    <property type="entry name" value="UPF0102"/>
    <property type="match status" value="1"/>
</dbReference>
<dbReference type="NCBIfam" id="NF009154">
    <property type="entry name" value="PRK12497.3-3"/>
    <property type="match status" value="1"/>
</dbReference>
<proteinExistence type="inferred from homology"/>
<dbReference type="Pfam" id="PF02021">
    <property type="entry name" value="UPF0102"/>
    <property type="match status" value="1"/>
</dbReference>
<accession>A0A2S0M401</accession>
<dbReference type="EMBL" id="JABBJH010000002">
    <property type="protein sequence ID" value="NMK38276.1"/>
    <property type="molecule type" value="Genomic_DNA"/>
</dbReference>
<dbReference type="InterPro" id="IPR011335">
    <property type="entry name" value="Restrct_endonuc-II-like"/>
</dbReference>
<dbReference type="Proteomes" id="UP000536773">
    <property type="component" value="Unassembled WGS sequence"/>
</dbReference>
<evidence type="ECO:0000313" key="6">
    <source>
        <dbReference type="Proteomes" id="UP000536773"/>
    </source>
</evidence>
<reference evidence="3 5" key="1">
    <citation type="journal article" date="2018" name="Genome Announc.">
        <title>Complete genomes of two Megasphaera elsdenii strains, NCIMB 702410 and ATCC 25940.</title>
        <authorList>
            <person name="Hatmaker E.A."/>
            <person name="O'Dell K."/>
            <person name="Riley L.A."/>
            <person name="Klingeman D.M."/>
            <person name="Guss A.M."/>
        </authorList>
    </citation>
    <scope>NUCLEOTIDE SEQUENCE [LARGE SCALE GENOMIC DNA]</scope>
    <source>
        <strain evidence="3 5">NCIMB702410</strain>
    </source>
</reference>
<dbReference type="GO" id="GO:0003676">
    <property type="term" value="F:nucleic acid binding"/>
    <property type="evidence" value="ECO:0007669"/>
    <property type="project" value="InterPro"/>
</dbReference>
<gene>
    <name evidence="3" type="ORF">C6Y28_00250</name>
    <name evidence="4" type="ORF">HG933_02515</name>
</gene>
<dbReference type="OrthoDB" id="9802516at2"/>
<dbReference type="InterPro" id="IPR011856">
    <property type="entry name" value="tRNA_endonuc-like_dom_sf"/>
</dbReference>
<dbReference type="PANTHER" id="PTHR34039:SF1">
    <property type="entry name" value="UPF0102 PROTEIN YRAN"/>
    <property type="match status" value="1"/>
</dbReference>
<evidence type="ECO:0000313" key="3">
    <source>
        <dbReference type="EMBL" id="AVO26180.1"/>
    </source>
</evidence>
<reference evidence="4 6" key="2">
    <citation type="submission" date="2020-04" db="EMBL/GenBank/DDBJ databases">
        <authorList>
            <person name="Hitch T.C.A."/>
            <person name="Wylensek D."/>
            <person name="Clavel T."/>
        </authorList>
    </citation>
    <scope>NUCLEOTIDE SEQUENCE [LARGE SCALE GENOMIC DNA]</scope>
    <source>
        <strain evidence="4 6">WCA-386-APC-2A</strain>
    </source>
</reference>
<dbReference type="CDD" id="cd20736">
    <property type="entry name" value="PoNe_Nuclease"/>
    <property type="match status" value="1"/>
</dbReference>
<comment type="similarity">
    <text evidence="1 2">Belongs to the UPF0102 family.</text>
</comment>
<name>A0A2S0M401_MEGEL</name>
<evidence type="ECO:0000313" key="4">
    <source>
        <dbReference type="EMBL" id="NMK38276.1"/>
    </source>
</evidence>
<dbReference type="NCBIfam" id="TIGR00252">
    <property type="entry name" value="YraN family protein"/>
    <property type="match status" value="1"/>
</dbReference>
<protein>
    <recommendedName>
        <fullName evidence="2">UPF0102 protein C6Y28_00250</fullName>
    </recommendedName>
</protein>
<evidence type="ECO:0000256" key="2">
    <source>
        <dbReference type="HAMAP-Rule" id="MF_00048"/>
    </source>
</evidence>
<dbReference type="NCBIfam" id="NF009150">
    <property type="entry name" value="PRK12497.1-3"/>
    <property type="match status" value="1"/>
</dbReference>